<dbReference type="OrthoDB" id="10251185at2759"/>
<keyword evidence="4 7" id="KW-0547">Nucleotide-binding</keyword>
<keyword evidence="7" id="KW-0963">Cytoplasm</keyword>
<dbReference type="HAMAP" id="MF_00039">
    <property type="entry name" value="Adenylate_kinase_AK6"/>
    <property type="match status" value="1"/>
</dbReference>
<feature type="binding site" evidence="7">
    <location>
        <position position="20"/>
    </location>
    <ligand>
        <name>ATP</name>
        <dbReference type="ChEBI" id="CHEBI:30616"/>
    </ligand>
</feature>
<dbReference type="EC" id="2.7.4.3" evidence="7"/>
<accession>A0A3G2S437</accession>
<feature type="region of interest" description="LID" evidence="7">
    <location>
        <begin position="143"/>
        <end position="153"/>
    </location>
</feature>
<dbReference type="PANTHER" id="PTHR12595:SF0">
    <property type="entry name" value="ADENYLATE KINASE ISOENZYME 6"/>
    <property type="match status" value="1"/>
</dbReference>
<comment type="catalytic activity">
    <reaction evidence="7">
        <text>ATP + H2O = ADP + phosphate + H(+)</text>
        <dbReference type="Rhea" id="RHEA:13065"/>
        <dbReference type="ChEBI" id="CHEBI:15377"/>
        <dbReference type="ChEBI" id="CHEBI:15378"/>
        <dbReference type="ChEBI" id="CHEBI:30616"/>
        <dbReference type="ChEBI" id="CHEBI:43474"/>
        <dbReference type="ChEBI" id="CHEBI:456216"/>
    </reaction>
</comment>
<keyword evidence="2 7" id="KW-0698">rRNA processing</keyword>
<evidence type="ECO:0000256" key="4">
    <source>
        <dbReference type="ARBA" id="ARBA00022741"/>
    </source>
</evidence>
<dbReference type="STRING" id="425264.A0A3G2S437"/>
<dbReference type="VEuPathDB" id="FungiDB:DNF11_1760"/>
<organism evidence="8 9">
    <name type="scientific">Malassezia restricta (strain ATCC 96810 / NBRC 103918 / CBS 7877)</name>
    <name type="common">Seborrheic dermatitis infection agent</name>
    <dbReference type="NCBI Taxonomy" id="425264"/>
    <lineage>
        <taxon>Eukaryota</taxon>
        <taxon>Fungi</taxon>
        <taxon>Dikarya</taxon>
        <taxon>Basidiomycota</taxon>
        <taxon>Ustilaginomycotina</taxon>
        <taxon>Malasseziomycetes</taxon>
        <taxon>Malasseziales</taxon>
        <taxon>Malasseziaceae</taxon>
        <taxon>Malassezia</taxon>
    </lineage>
</organism>
<dbReference type="GO" id="GO:0005524">
    <property type="term" value="F:ATP binding"/>
    <property type="evidence" value="ECO:0007669"/>
    <property type="project" value="UniProtKB-KW"/>
</dbReference>
<comment type="similarity">
    <text evidence="7">Belongs to the adenylate kinase family. AK6 subfamily.</text>
</comment>
<keyword evidence="5 7" id="KW-0418">Kinase</keyword>
<dbReference type="GO" id="GO:0004017">
    <property type="term" value="F:AMP kinase activity"/>
    <property type="evidence" value="ECO:0007669"/>
    <property type="project" value="UniProtKB-UniRule"/>
</dbReference>
<name>A0A3G2S437_MALR7</name>
<evidence type="ECO:0000256" key="2">
    <source>
        <dbReference type="ARBA" id="ARBA00022552"/>
    </source>
</evidence>
<dbReference type="GO" id="GO:0005634">
    <property type="term" value="C:nucleus"/>
    <property type="evidence" value="ECO:0007669"/>
    <property type="project" value="UniProtKB-SubCell"/>
</dbReference>
<proteinExistence type="inferred from homology"/>
<dbReference type="GO" id="GO:0005737">
    <property type="term" value="C:cytoplasm"/>
    <property type="evidence" value="ECO:0007669"/>
    <property type="project" value="UniProtKB-SubCell"/>
</dbReference>
<dbReference type="SUPFAM" id="SSF52540">
    <property type="entry name" value="P-loop containing nucleoside triphosphate hydrolases"/>
    <property type="match status" value="1"/>
</dbReference>
<evidence type="ECO:0000256" key="6">
    <source>
        <dbReference type="ARBA" id="ARBA00022840"/>
    </source>
</evidence>
<dbReference type="AlphaFoldDB" id="A0A3G2S437"/>
<dbReference type="Proteomes" id="UP000269793">
    <property type="component" value="Chromosome III"/>
</dbReference>
<evidence type="ECO:0000256" key="1">
    <source>
        <dbReference type="ARBA" id="ARBA00022517"/>
    </source>
</evidence>
<feature type="binding site" evidence="7">
    <location>
        <position position="144"/>
    </location>
    <ligand>
        <name>ATP</name>
        <dbReference type="ChEBI" id="CHEBI:30616"/>
    </ligand>
</feature>
<dbReference type="Pfam" id="PF13238">
    <property type="entry name" value="AAA_18"/>
    <property type="match status" value="1"/>
</dbReference>
<comment type="catalytic activity">
    <reaction evidence="7">
        <text>AMP + ATP = 2 ADP</text>
        <dbReference type="Rhea" id="RHEA:12973"/>
        <dbReference type="ChEBI" id="CHEBI:30616"/>
        <dbReference type="ChEBI" id="CHEBI:456215"/>
        <dbReference type="ChEBI" id="CHEBI:456216"/>
        <dbReference type="EC" id="2.7.4.3"/>
    </reaction>
</comment>
<feature type="binding site" evidence="7">
    <location>
        <position position="19"/>
    </location>
    <ligand>
        <name>ATP</name>
        <dbReference type="ChEBI" id="CHEBI:30616"/>
    </ligand>
</feature>
<evidence type="ECO:0000256" key="5">
    <source>
        <dbReference type="ARBA" id="ARBA00022777"/>
    </source>
</evidence>
<comment type="subunit">
    <text evidence="7">Interacts with small ribosomal subunit protein uS11. Not a structural component of 43S pre-ribosomes, but transiently interacts with them by binding to uS11.</text>
</comment>
<dbReference type="GO" id="GO:0006364">
    <property type="term" value="P:rRNA processing"/>
    <property type="evidence" value="ECO:0007669"/>
    <property type="project" value="UniProtKB-KW"/>
</dbReference>
<evidence type="ECO:0000256" key="7">
    <source>
        <dbReference type="HAMAP-Rule" id="MF_03173"/>
    </source>
</evidence>
<dbReference type="PANTHER" id="PTHR12595">
    <property type="entry name" value="POS9-ACTIVATING FACTOR FAP7-RELATED"/>
    <property type="match status" value="1"/>
</dbReference>
<comment type="subcellular location">
    <subcellularLocation>
        <location evidence="7">Cytoplasm</location>
    </subcellularLocation>
    <subcellularLocation>
        <location evidence="7">Nucleus</location>
    </subcellularLocation>
</comment>
<keyword evidence="6 7" id="KW-0067">ATP-binding</keyword>
<keyword evidence="3 7" id="KW-0808">Transferase</keyword>
<evidence type="ECO:0000313" key="9">
    <source>
        <dbReference type="Proteomes" id="UP000269793"/>
    </source>
</evidence>
<comment type="caution">
    <text evidence="7">Lacks conserved residue(s) required for the propagation of feature annotation.</text>
</comment>
<feature type="region of interest" description="NMPbind" evidence="7">
    <location>
        <begin position="42"/>
        <end position="65"/>
    </location>
</feature>
<gene>
    <name evidence="8" type="primary">Taf9</name>
    <name evidence="8" type="ORF">DNF11_1760</name>
</gene>
<feature type="binding site" evidence="7">
    <location>
        <position position="15"/>
    </location>
    <ligand>
        <name>ATP</name>
        <dbReference type="ChEBI" id="CHEBI:30616"/>
    </ligand>
</feature>
<dbReference type="Gene3D" id="3.40.50.300">
    <property type="entry name" value="P-loop containing nucleotide triphosphate hydrolases"/>
    <property type="match status" value="1"/>
</dbReference>
<dbReference type="InterPro" id="IPR020618">
    <property type="entry name" value="Adenyl_kinase_AK6"/>
</dbReference>
<keyword evidence="9" id="KW-1185">Reference proteome</keyword>
<keyword evidence="7" id="KW-0539">Nucleus</keyword>
<sequence>MVRSFPNIVVTGTPGTGKSTLSGQICEAFALADGRHPMRHINAGPLAIQKHFVASRDAEWDSVEVDEDALLDYLESMSGGVAPDPIEEDPEGCAQARDMPLDSDTRGGLVLDWHTCDAWPERWVDLVVVLRCNHELIWKRLEKRHYSEKKIAENNEAEIMGVVEDEARSAYPQEAIIVLPSETSDQLESHAERIVAWIHAWRQQRGLES</sequence>
<protein>
    <recommendedName>
        <fullName evidence="7">Adenylate kinase isoenzyme 6 homolog</fullName>
        <shortName evidence="7">AK6</shortName>
        <ecNumber evidence="7">2.7.4.3</ecNumber>
    </recommendedName>
    <alternativeName>
        <fullName evidence="7">Dual activity adenylate kinase/ATPase</fullName>
        <shortName evidence="7">AK/ATPase</shortName>
    </alternativeName>
</protein>
<feature type="binding site" evidence="7">
    <location>
        <position position="18"/>
    </location>
    <ligand>
        <name>ATP</name>
        <dbReference type="ChEBI" id="CHEBI:30616"/>
    </ligand>
</feature>
<evidence type="ECO:0000313" key="8">
    <source>
        <dbReference type="EMBL" id="AYO42710.1"/>
    </source>
</evidence>
<keyword evidence="1 7" id="KW-0690">Ribosome biogenesis</keyword>
<dbReference type="EMBL" id="CP033150">
    <property type="protein sequence ID" value="AYO42710.1"/>
    <property type="molecule type" value="Genomic_DNA"/>
</dbReference>
<dbReference type="GO" id="GO:0016887">
    <property type="term" value="F:ATP hydrolysis activity"/>
    <property type="evidence" value="ECO:0007669"/>
    <property type="project" value="UniProtKB-UniRule"/>
</dbReference>
<dbReference type="InterPro" id="IPR027417">
    <property type="entry name" value="P-loop_NTPase"/>
</dbReference>
<comment type="function">
    <text evidence="7">Broad-specificity nucleoside monophosphate (NMP) kinase that catalyzes the reversible transfer of the terminal phosphate group between nucleoside triphosphates and monophosphates. Has also ATPase activity. Involved in the late cytoplasmic maturation steps of the 40S ribosomal particles, specifically 18S rRNA maturation. While NMP activity is not required for ribosome maturation, ATPase activity is. Associates transiently with small ribosomal subunit protein uS11. ATP hydrolysis breaks the interaction with uS11. May temporarily remove uS11 from the ribosome to enable a conformational change of the ribosomal RNA that is needed for the final maturation step of the small ribosomal subunit. Its NMP activity may have a role in nuclear energy homeostasis.</text>
</comment>
<reference evidence="8 9" key="1">
    <citation type="submission" date="2018-10" db="EMBL/GenBank/DDBJ databases">
        <title>Complete genome sequence of Malassezia restricta CBS 7877.</title>
        <authorList>
            <person name="Morand S.C."/>
            <person name="Bertignac M."/>
            <person name="Iltis A."/>
            <person name="Kolder I."/>
            <person name="Pirovano W."/>
            <person name="Jourdain R."/>
            <person name="Clavaud C."/>
        </authorList>
    </citation>
    <scope>NUCLEOTIDE SEQUENCE [LARGE SCALE GENOMIC DNA]</scope>
    <source>
        <strain evidence="8 9">CBS 7877</strain>
    </source>
</reference>
<dbReference type="GO" id="GO:0042274">
    <property type="term" value="P:ribosomal small subunit biogenesis"/>
    <property type="evidence" value="ECO:0007669"/>
    <property type="project" value="UniProtKB-UniRule"/>
</dbReference>
<feature type="binding site" evidence="7">
    <location>
        <position position="17"/>
    </location>
    <ligand>
        <name>ATP</name>
        <dbReference type="ChEBI" id="CHEBI:30616"/>
    </ligand>
</feature>
<evidence type="ECO:0000256" key="3">
    <source>
        <dbReference type="ARBA" id="ARBA00022679"/>
    </source>
</evidence>